<dbReference type="EMBL" id="CAJFCJ010000006">
    <property type="protein sequence ID" value="CAD5116197.1"/>
    <property type="molecule type" value="Genomic_DNA"/>
</dbReference>
<keyword evidence="2" id="KW-0472">Membrane</keyword>
<dbReference type="Proteomes" id="UP000549394">
    <property type="component" value="Unassembled WGS sequence"/>
</dbReference>
<dbReference type="SUPFAM" id="SSF53850">
    <property type="entry name" value="Periplasmic binding protein-like II"/>
    <property type="match status" value="1"/>
</dbReference>
<evidence type="ECO:0000256" key="1">
    <source>
        <dbReference type="SAM" id="MobiDB-lite"/>
    </source>
</evidence>
<organism evidence="3 4">
    <name type="scientific">Dimorphilus gyrociliatus</name>
    <dbReference type="NCBI Taxonomy" id="2664684"/>
    <lineage>
        <taxon>Eukaryota</taxon>
        <taxon>Metazoa</taxon>
        <taxon>Spiralia</taxon>
        <taxon>Lophotrochozoa</taxon>
        <taxon>Annelida</taxon>
        <taxon>Polychaeta</taxon>
        <taxon>Polychaeta incertae sedis</taxon>
        <taxon>Dinophilidae</taxon>
        <taxon>Dimorphilus</taxon>
    </lineage>
</organism>
<evidence type="ECO:0000256" key="2">
    <source>
        <dbReference type="SAM" id="Phobius"/>
    </source>
</evidence>
<reference evidence="3 4" key="1">
    <citation type="submission" date="2020-08" db="EMBL/GenBank/DDBJ databases">
        <authorList>
            <person name="Hejnol A."/>
        </authorList>
    </citation>
    <scope>NUCLEOTIDE SEQUENCE [LARGE SCALE GENOMIC DNA]</scope>
</reference>
<accession>A0A7I8VNN3</accession>
<evidence type="ECO:0000313" key="3">
    <source>
        <dbReference type="EMBL" id="CAD5116197.1"/>
    </source>
</evidence>
<proteinExistence type="predicted"/>
<sequence length="761" mass="88527">MKRFGWDRIAIFTSLDKHYYFENLRSFRYMLQKLINIKELPLILTNSSNRENDLETMKARGLRIGLLTATNLYDTRRILNLAQKKDMLYNGWGWIMDLDVSDKFFTENYDISYSLFLIDLIGLMGIRYSENGWRSSVLKRTFSGLENFLDKEDSLKSNDSKYKVPKSICNNGIYSNPYGIKMIEYVREISLATIEINLDEPEGSFKIDWNPYLENIVTFFGSTNTKPKSFSNTLDGVHLTFTAWPFVPEMQFVDKKYEKATNWEIIYHSNSTSVPPIRGLVWEMLEHIRNTLKFSYTLRIMDLVKIRKTFPNEPQGVIRLLAENEVDIGLATFFSTQSYKKYVKFGNTIWKTKLVGLTAHENIPVGFSSFFNVVDYRIIIYLLVLQFIGYILLIIYGAFEDKKQRERSFIVWHLACLVFDQVSTISLTNLTNRRLVKLVLSLNFIMVLFVLYPSARIARLVQFSNERQIYDYKTLYIFLNTQKFLGEVINMELPSTRKHFGLTSGYMKLEKRIVINRSLEHYTSVIEDITNLLLPKSSNSLSSSVVYEGFVQRINEIISRSECRLKKIETLPLSVPLSSAVRFNLAARKHILNYYESYETMLFASEMFHHHFDQIPLAKYKHCPNRLQELGKSKFTDEKSIFIFLFISTLILVIVGLPLEYYLSSKKQLKSQNDKEIELPEIQSQTIKNYWIIAFDMAKLRLRVVCQKLQMKNVLRSVLKSPFARSESDEGSTGICTTSTGQTFSLSKSSSLTPPVIHKGR</sequence>
<dbReference type="AlphaFoldDB" id="A0A7I8VNN3"/>
<name>A0A7I8VNN3_9ANNE</name>
<keyword evidence="2" id="KW-0812">Transmembrane</keyword>
<feature type="region of interest" description="Disordered" evidence="1">
    <location>
        <begin position="741"/>
        <end position="761"/>
    </location>
</feature>
<evidence type="ECO:0000313" key="4">
    <source>
        <dbReference type="Proteomes" id="UP000549394"/>
    </source>
</evidence>
<dbReference type="Gene3D" id="3.40.190.10">
    <property type="entry name" value="Periplasmic binding protein-like II"/>
    <property type="match status" value="1"/>
</dbReference>
<keyword evidence="2" id="KW-1133">Transmembrane helix</keyword>
<dbReference type="Gene3D" id="3.40.50.2300">
    <property type="match status" value="1"/>
</dbReference>
<feature type="compositionally biased region" description="Polar residues" evidence="1">
    <location>
        <begin position="741"/>
        <end position="753"/>
    </location>
</feature>
<comment type="caution">
    <text evidence="3">The sequence shown here is derived from an EMBL/GenBank/DDBJ whole genome shotgun (WGS) entry which is preliminary data.</text>
</comment>
<feature type="transmembrane region" description="Helical" evidence="2">
    <location>
        <begin position="641"/>
        <end position="663"/>
    </location>
</feature>
<keyword evidence="4" id="KW-1185">Reference proteome</keyword>
<feature type="transmembrane region" description="Helical" evidence="2">
    <location>
        <begin position="435"/>
        <end position="452"/>
    </location>
</feature>
<protein>
    <submittedName>
        <fullName evidence="3">DgyrCDS5113</fullName>
    </submittedName>
</protein>
<feature type="transmembrane region" description="Helical" evidence="2">
    <location>
        <begin position="378"/>
        <end position="399"/>
    </location>
</feature>
<gene>
    <name evidence="3" type="ORF">DGYR_LOCUS4841</name>
</gene>